<evidence type="ECO:0000259" key="2">
    <source>
        <dbReference type="Pfam" id="PF03478"/>
    </source>
</evidence>
<feature type="compositionally biased region" description="Polar residues" evidence="1">
    <location>
        <begin position="947"/>
        <end position="968"/>
    </location>
</feature>
<evidence type="ECO:0000313" key="3">
    <source>
        <dbReference type="EMBL" id="CAI9089598.1"/>
    </source>
</evidence>
<feature type="compositionally biased region" description="Basic residues" evidence="1">
    <location>
        <begin position="1327"/>
        <end position="1345"/>
    </location>
</feature>
<dbReference type="PANTHER" id="PTHR33127:SF35">
    <property type="entry name" value="F-BOX DOMAIN-CONTAINING PROTEIN"/>
    <property type="match status" value="1"/>
</dbReference>
<keyword evidence="4" id="KW-1185">Reference proteome</keyword>
<dbReference type="EMBL" id="OX459118">
    <property type="protein sequence ID" value="CAI9089598.1"/>
    <property type="molecule type" value="Genomic_DNA"/>
</dbReference>
<feature type="domain" description="KIB1-4 beta-propeller" evidence="2">
    <location>
        <begin position="415"/>
        <end position="654"/>
    </location>
</feature>
<feature type="region of interest" description="Disordered" evidence="1">
    <location>
        <begin position="1250"/>
        <end position="1277"/>
    </location>
</feature>
<dbReference type="PANTHER" id="PTHR33127">
    <property type="entry name" value="TRANSMEMBRANE PROTEIN"/>
    <property type="match status" value="1"/>
</dbReference>
<protein>
    <submittedName>
        <fullName evidence="3">OLC1v1024199C1</fullName>
    </submittedName>
</protein>
<feature type="region of interest" description="Disordered" evidence="1">
    <location>
        <begin position="821"/>
        <end position="842"/>
    </location>
</feature>
<dbReference type="Pfam" id="PF03478">
    <property type="entry name" value="Beta-prop_KIB1-4"/>
    <property type="match status" value="2"/>
</dbReference>
<feature type="compositionally biased region" description="Polar residues" evidence="1">
    <location>
        <begin position="900"/>
        <end position="915"/>
    </location>
</feature>
<feature type="region of interest" description="Disordered" evidence="1">
    <location>
        <begin position="1371"/>
        <end position="1399"/>
    </location>
</feature>
<accession>A0AAV1C366</accession>
<proteinExistence type="predicted"/>
<sequence length="1412" mass="159390">MRGELLGNRPSEHQFPAPGLLQSKNLYPWLVYLHGDRHQNQTFGDISSSSGESITLPGLRQGLQRNTIHEGLVSSSSSTLPDSNSNLVLLFFTEIPLILYCHVGGDIKYWSEFNYAQSIEAQSGTPVRPGYFLCSPVSFNGTIYATASCEMDLVRISIDHGKKNGCEIHLAGTIPLRGRSNSNHRSFLLSMDGSALCLILIFPESSFSKYPRPDKIRIYKFNFSQNAWKSMKSFDGGAAFLCGSHSFYCSRQGASLWSYIYFTLESDQTLFSYRVEDDKVTLYLQEPWLSYWIMPALSLQPCGSQLHDSVPVSSCNIVDLPKDPMENKPADFSNKHRRRKISKREMTSLCDLSDKVLDLIAGRLSLVDYMDFRCVNKLCAASTIRTRINPFPPSLIYKDNLNCVYHIIDSNLNRKLSIKIPEVIRKYEISCSRFGWLLLKRYGHRAFFNPLTMQVVIREGAQPRTKHGIINSTFLGKPSSSQCAILEMSAFGTWADSYFIKRPRSSPAQAEWQVFVVGKQDPRRVFRQGGNTPVFVGEFCYYLGDDGLLGRGRLTESGNPPFRWEVFADLASPVVGFRRNYLTECGGEILSIFIGGGGNVEGNKSWVRVFKLQDEKKKWVEMNSLEGYCLFLSSPSSLSYLAERPDMANRIYFPMFYSKELVYYSLNTKRYHCVGSQDELQSFNEVHYNGFLSKSPGRLYRGGYVTAMRKCNADYWSKIEVNAFLHEDMKIPGDGKDMDEGLALLSSNDSANTMATIGLEHGLVDPFVVHQNKDGELSDDEDDPVDSPLTQEVLTPRMILESIDCDEGPDVHILRRTDKENTGVGAGCDKEGDDEEIGSDRESKCAGDENIVEVNIVYEQTYNSEGDATAAEQAEAVSDKECNSYQLEAAAEVNTCSIKQSNTSGSEEAVQTPTGSDKDGSEEAVQTATGSDKECNNDQLEAAAEVNTCSKTQRNTSGSEEAVQTATGSVKDCNSEGGKGKGKKKKKKKKKKVVRTYTEYNSDDDTLAKMPEKIKAKEVEPNGNAEFHDSDYDLDTKEEEIIVKERAKVWDEILKEPEFKLQPEFVAYDEELESSGESEELLSGQETEYESDGHEDQCLEARATYPARYKTIIEQLRVLEPQAIDWLRSNTNPKNWTMSHFKYHANCDVLVNNIFECINKVLLHAREKALLTLLTCIFLYLMERHRQKREAAAKMVDVVGPKIRKMLENLKERTCECWAVDAGEWNYQAAYETAYKYVIYPTNGEEMWKKTKKPNIMPPDKILRAGRPPKSRKKTKEELREMRVKKKGDVEVLSHTGTMTYKCSECGLEGHNKRQFTGRAVPSEQSKKRKKKPNTKGQPKKKAKRTVQCQLCKQTRHYRTTCTSTVADMYREEPNENMPPTEDAVGNQDSEDATIPPKEDWGTVVLGFCSSY</sequence>
<evidence type="ECO:0000256" key="1">
    <source>
        <dbReference type="SAM" id="MobiDB-lite"/>
    </source>
</evidence>
<dbReference type="Proteomes" id="UP001161247">
    <property type="component" value="Chromosome 1"/>
</dbReference>
<feature type="compositionally biased region" description="Basic residues" evidence="1">
    <location>
        <begin position="980"/>
        <end position="994"/>
    </location>
</feature>
<organism evidence="3 4">
    <name type="scientific">Oldenlandia corymbosa var. corymbosa</name>
    <dbReference type="NCBI Taxonomy" id="529605"/>
    <lineage>
        <taxon>Eukaryota</taxon>
        <taxon>Viridiplantae</taxon>
        <taxon>Streptophyta</taxon>
        <taxon>Embryophyta</taxon>
        <taxon>Tracheophyta</taxon>
        <taxon>Spermatophyta</taxon>
        <taxon>Magnoliopsida</taxon>
        <taxon>eudicotyledons</taxon>
        <taxon>Gunneridae</taxon>
        <taxon>Pentapetalae</taxon>
        <taxon>asterids</taxon>
        <taxon>lamiids</taxon>
        <taxon>Gentianales</taxon>
        <taxon>Rubiaceae</taxon>
        <taxon>Rubioideae</taxon>
        <taxon>Spermacoceae</taxon>
        <taxon>Hedyotis-Oldenlandia complex</taxon>
        <taxon>Oldenlandia</taxon>
    </lineage>
</organism>
<gene>
    <name evidence="3" type="ORF">OLC1_LOCUS1920</name>
</gene>
<evidence type="ECO:0000313" key="4">
    <source>
        <dbReference type="Proteomes" id="UP001161247"/>
    </source>
</evidence>
<feature type="region of interest" description="Disordered" evidence="1">
    <location>
        <begin position="900"/>
        <end position="995"/>
    </location>
</feature>
<dbReference type="InterPro" id="IPR005174">
    <property type="entry name" value="KIB1-4_b-propeller"/>
</dbReference>
<feature type="domain" description="KIB1-4 beta-propeller" evidence="2">
    <location>
        <begin position="23"/>
        <end position="267"/>
    </location>
</feature>
<name>A0AAV1C366_OLDCO</name>
<feature type="region of interest" description="Disordered" evidence="1">
    <location>
        <begin position="1314"/>
        <end position="1348"/>
    </location>
</feature>
<reference evidence="3" key="1">
    <citation type="submission" date="2023-03" db="EMBL/GenBank/DDBJ databases">
        <authorList>
            <person name="Julca I."/>
        </authorList>
    </citation>
    <scope>NUCLEOTIDE SEQUENCE</scope>
</reference>
<feature type="region of interest" description="Disordered" evidence="1">
    <location>
        <begin position="1074"/>
        <end position="1095"/>
    </location>
</feature>